<dbReference type="EMBL" id="EF086500">
    <property type="protein sequence ID" value="ABK25760.1"/>
    <property type="molecule type" value="mRNA"/>
</dbReference>
<evidence type="ECO:0000256" key="1">
    <source>
        <dbReference type="SAM" id="Phobius"/>
    </source>
</evidence>
<dbReference type="PANTHER" id="PTHR33833">
    <property type="entry name" value="NUCLEOLAR-LIKE PROTEIN-RELATED"/>
    <property type="match status" value="1"/>
</dbReference>
<organism evidence="2">
    <name type="scientific">Picea sitchensis</name>
    <name type="common">Sitka spruce</name>
    <name type="synonym">Pinus sitchensis</name>
    <dbReference type="NCBI Taxonomy" id="3332"/>
    <lineage>
        <taxon>Eukaryota</taxon>
        <taxon>Viridiplantae</taxon>
        <taxon>Streptophyta</taxon>
        <taxon>Embryophyta</taxon>
        <taxon>Tracheophyta</taxon>
        <taxon>Spermatophyta</taxon>
        <taxon>Pinopsida</taxon>
        <taxon>Pinidae</taxon>
        <taxon>Conifers I</taxon>
        <taxon>Pinales</taxon>
        <taxon>Pinaceae</taxon>
        <taxon>Picea</taxon>
    </lineage>
</organism>
<name>A9NYP9_PICSI</name>
<sequence length="216" mass="23528">MASSLACTLACYPNHTKLCSYRISDQLCSKKRTLGSKYSQTVFKETENHSIINAIKKSSESKIWCALTCAETQRILGLGVGTATFFTLALAGDAFAVGLESQWESAKALIAQEPKNALSLPTWVIHVSSVVEWMVAMALVWQYGDKPGCQAWKGLSWGMVPLFGGALCACTWHFFYNAESLEILVAMQAALTLVGNFTMLVAAFRIYDSTKGGSET</sequence>
<keyword evidence="1" id="KW-1133">Transmembrane helix</keyword>
<dbReference type="PANTHER" id="PTHR33833:SF3">
    <property type="entry name" value="YCF49-LIKE PROTEIN"/>
    <property type="match status" value="1"/>
</dbReference>
<proteinExistence type="evidence at transcript level"/>
<accession>A9NYP9</accession>
<dbReference type="AlphaFoldDB" id="A9NYP9"/>
<reference evidence="2" key="1">
    <citation type="journal article" date="2008" name="BMC Genomics">
        <title>A conifer genomics resource of 200,000 spruce (Picea spp.) ESTs and 6,464 high-quality, sequence-finished full-length cDNAs for Sitka spruce (Picea sitchensis).</title>
        <authorList>
            <person name="Ralph S.G."/>
            <person name="Chun H.J."/>
            <person name="Kolosova N."/>
            <person name="Cooper D."/>
            <person name="Oddy C."/>
            <person name="Ritland C.E."/>
            <person name="Kirkpatrick R."/>
            <person name="Moore R."/>
            <person name="Barber S."/>
            <person name="Holt R.A."/>
            <person name="Jones S.J."/>
            <person name="Marra M.A."/>
            <person name="Douglas C.J."/>
            <person name="Ritland K."/>
            <person name="Bohlmann J."/>
        </authorList>
    </citation>
    <scope>NUCLEOTIDE SEQUENCE</scope>
    <source>
        <tissue evidence="2">Green portion of the leader tissue</tissue>
    </source>
</reference>
<dbReference type="InterPro" id="IPR019634">
    <property type="entry name" value="Uncharacterised_Ycf49"/>
</dbReference>
<keyword evidence="1" id="KW-0812">Transmembrane</keyword>
<evidence type="ECO:0000313" key="2">
    <source>
        <dbReference type="EMBL" id="ABK25760.1"/>
    </source>
</evidence>
<dbReference type="OMA" id="CVETHRI"/>
<keyword evidence="1" id="KW-0472">Membrane</keyword>
<feature type="transmembrane region" description="Helical" evidence="1">
    <location>
        <begin position="120"/>
        <end position="143"/>
    </location>
</feature>
<feature type="transmembrane region" description="Helical" evidence="1">
    <location>
        <begin position="155"/>
        <end position="176"/>
    </location>
</feature>
<feature type="transmembrane region" description="Helical" evidence="1">
    <location>
        <begin position="183"/>
        <end position="207"/>
    </location>
</feature>
<dbReference type="Pfam" id="PF10693">
    <property type="entry name" value="DUF2499"/>
    <property type="match status" value="1"/>
</dbReference>
<feature type="transmembrane region" description="Helical" evidence="1">
    <location>
        <begin position="75"/>
        <end position="99"/>
    </location>
</feature>
<evidence type="ECO:0008006" key="3">
    <source>
        <dbReference type="Google" id="ProtNLM"/>
    </source>
</evidence>
<protein>
    <recommendedName>
        <fullName evidence="3">Ycf49-like protein</fullName>
    </recommendedName>
</protein>